<organism evidence="10 11">
    <name type="scientific">Paenibacillus yonginensis</name>
    <dbReference type="NCBI Taxonomy" id="1462996"/>
    <lineage>
        <taxon>Bacteria</taxon>
        <taxon>Bacillati</taxon>
        <taxon>Bacillota</taxon>
        <taxon>Bacilli</taxon>
        <taxon>Bacillales</taxon>
        <taxon>Paenibacillaceae</taxon>
        <taxon>Paenibacillus</taxon>
    </lineage>
</organism>
<dbReference type="InterPro" id="IPR032807">
    <property type="entry name" value="GNVR"/>
</dbReference>
<dbReference type="PANTHER" id="PTHR32309">
    <property type="entry name" value="TYROSINE-PROTEIN KINASE"/>
    <property type="match status" value="1"/>
</dbReference>
<proteinExistence type="inferred from homology"/>
<evidence type="ECO:0000256" key="4">
    <source>
        <dbReference type="ARBA" id="ARBA00022692"/>
    </source>
</evidence>
<dbReference type="Proteomes" id="UP000092573">
    <property type="component" value="Chromosome"/>
</dbReference>
<evidence type="ECO:0000256" key="2">
    <source>
        <dbReference type="ARBA" id="ARBA00006683"/>
    </source>
</evidence>
<dbReference type="Pfam" id="PF02706">
    <property type="entry name" value="Wzz"/>
    <property type="match status" value="1"/>
</dbReference>
<evidence type="ECO:0000256" key="7">
    <source>
        <dbReference type="SAM" id="Phobius"/>
    </source>
</evidence>
<evidence type="ECO:0000313" key="10">
    <source>
        <dbReference type="EMBL" id="ANS76599.1"/>
    </source>
</evidence>
<keyword evidence="3" id="KW-1003">Cell membrane</keyword>
<dbReference type="EMBL" id="CP014167">
    <property type="protein sequence ID" value="ANS76599.1"/>
    <property type="molecule type" value="Genomic_DNA"/>
</dbReference>
<keyword evidence="6 7" id="KW-0472">Membrane</keyword>
<gene>
    <name evidence="10" type="ORF">AWM70_20125</name>
</gene>
<keyword evidence="5 7" id="KW-1133">Transmembrane helix</keyword>
<reference evidence="10 11" key="1">
    <citation type="submission" date="2016-01" db="EMBL/GenBank/DDBJ databases">
        <title>Complete Genome Sequence of Paenibacillus yonginensis DCY84, a novel Plant Growth-Promoting Bacteria with Elicitation of Induced Systemic Resistance.</title>
        <authorList>
            <person name="Kim Y.J."/>
            <person name="Yang D.C."/>
            <person name="Sukweenadhi J."/>
        </authorList>
    </citation>
    <scope>NUCLEOTIDE SEQUENCE [LARGE SCALE GENOMIC DNA]</scope>
    <source>
        <strain evidence="10 11">DCY84</strain>
    </source>
</reference>
<feature type="domain" description="Tyrosine-protein kinase G-rich" evidence="9">
    <location>
        <begin position="142"/>
        <end position="186"/>
    </location>
</feature>
<evidence type="ECO:0008006" key="12">
    <source>
        <dbReference type="Google" id="ProtNLM"/>
    </source>
</evidence>
<dbReference type="PANTHER" id="PTHR32309:SF13">
    <property type="entry name" value="FERRIC ENTEROBACTIN TRANSPORT PROTEIN FEPE"/>
    <property type="match status" value="1"/>
</dbReference>
<evidence type="ECO:0000313" key="11">
    <source>
        <dbReference type="Proteomes" id="UP000092573"/>
    </source>
</evidence>
<sequence>MNGVFLGKAVSRHYVAFVVTIVLCVGCTYLLNLLIKPSYQAEASLVANIGSTTNSGTYNEFLASQMLTKTYEKAIQSRYIADEVISRLGLKQTAYELLKTINVRTDPGTLVIMLYAKADDPKQAVEVANAFADSFIADSKQIVQNANVTLLDKADLQQASIPVSPKKTFNLALSVLIGLFAGLSVTVWLEKRQLSRKKARLRKIGVELPELSA</sequence>
<evidence type="ECO:0000256" key="1">
    <source>
        <dbReference type="ARBA" id="ARBA00004651"/>
    </source>
</evidence>
<dbReference type="RefSeq" id="WP_068699415.1">
    <property type="nucleotide sequence ID" value="NZ_CP014167.1"/>
</dbReference>
<keyword evidence="4 7" id="KW-0812">Transmembrane</keyword>
<evidence type="ECO:0000259" key="9">
    <source>
        <dbReference type="Pfam" id="PF13807"/>
    </source>
</evidence>
<comment type="similarity">
    <text evidence="2">Belongs to the CpsC/CapA family.</text>
</comment>
<evidence type="ECO:0000259" key="8">
    <source>
        <dbReference type="Pfam" id="PF02706"/>
    </source>
</evidence>
<feature type="transmembrane region" description="Helical" evidence="7">
    <location>
        <begin position="14"/>
        <end position="35"/>
    </location>
</feature>
<dbReference type="GO" id="GO:0005886">
    <property type="term" value="C:plasma membrane"/>
    <property type="evidence" value="ECO:0007669"/>
    <property type="project" value="UniProtKB-SubCell"/>
</dbReference>
<dbReference type="GO" id="GO:0004713">
    <property type="term" value="F:protein tyrosine kinase activity"/>
    <property type="evidence" value="ECO:0007669"/>
    <property type="project" value="TreeGrafter"/>
</dbReference>
<dbReference type="InterPro" id="IPR050445">
    <property type="entry name" value="Bact_polysacc_biosynth/exp"/>
</dbReference>
<feature type="transmembrane region" description="Helical" evidence="7">
    <location>
        <begin position="169"/>
        <end position="189"/>
    </location>
</feature>
<dbReference type="STRING" id="1462996.AWM70_20125"/>
<protein>
    <recommendedName>
        <fullName evidence="12">Polysaccharide chain length determinant N-terminal domain-containing protein</fullName>
    </recommendedName>
</protein>
<dbReference type="AlphaFoldDB" id="A0A1B1N5A0"/>
<dbReference type="KEGG" id="pyg:AWM70_20125"/>
<name>A0A1B1N5A0_9BACL</name>
<keyword evidence="11" id="KW-1185">Reference proteome</keyword>
<evidence type="ECO:0000256" key="3">
    <source>
        <dbReference type="ARBA" id="ARBA00022475"/>
    </source>
</evidence>
<evidence type="ECO:0000256" key="6">
    <source>
        <dbReference type="ARBA" id="ARBA00023136"/>
    </source>
</evidence>
<evidence type="ECO:0000256" key="5">
    <source>
        <dbReference type="ARBA" id="ARBA00022989"/>
    </source>
</evidence>
<feature type="domain" description="Polysaccharide chain length determinant N-terminal" evidence="8">
    <location>
        <begin position="9"/>
        <end position="87"/>
    </location>
</feature>
<comment type="subcellular location">
    <subcellularLocation>
        <location evidence="1">Cell membrane</location>
        <topology evidence="1">Multi-pass membrane protein</topology>
    </subcellularLocation>
</comment>
<accession>A0A1B1N5A0</accession>
<dbReference type="InterPro" id="IPR003856">
    <property type="entry name" value="LPS_length_determ_N"/>
</dbReference>
<dbReference type="Pfam" id="PF13807">
    <property type="entry name" value="GNVR"/>
    <property type="match status" value="1"/>
</dbReference>